<proteinExistence type="predicted"/>
<sequence>MAIVASAFTASANTPCWTCPSGQVHWYDAGLSSAPGGDRCACVPDNNRGCWTCSPGYIHWFNAGLSSAPGGDRCACVQRNAPTTTTNAPTITSPPNSIVVKNNKDVSFFSSPGGTSCSHSRTYNQVGQGRPSIIFSFSLSGVGSLTPGRSYAILDVRSTRCANANRIVSFVASANPSYDFVESSASCTNNLQSNNIGNSTFLQDGSGCRLSRQIDVTAAIYAARSARKNVVTFVLSTSTVNDASNPNFCNRQVSPNVSPFFDSSNNCGVELNGREVVPSSFYLTLVNVGSAAPTTVAPTTTRAPGTTTTKAPTSAPTTTRPPNCWTCPAGQVHWYDAGLSSAPGGDRCACVPDNNRGCWTCSPGYIHWFNAGLTAAPGGDRCACVRRSRTLAGRK</sequence>
<gene>
    <name evidence="2" type="ORF">AKO1_015199</name>
</gene>
<accession>A0AAW2ZII0</accession>
<protein>
    <submittedName>
        <fullName evidence="2">Uncharacterized protein</fullName>
    </submittedName>
</protein>
<evidence type="ECO:0000256" key="1">
    <source>
        <dbReference type="SAM" id="MobiDB-lite"/>
    </source>
</evidence>
<evidence type="ECO:0000313" key="2">
    <source>
        <dbReference type="EMBL" id="KAL0488489.1"/>
    </source>
</evidence>
<evidence type="ECO:0000313" key="3">
    <source>
        <dbReference type="Proteomes" id="UP001431209"/>
    </source>
</evidence>
<organism evidence="2 3">
    <name type="scientific">Acrasis kona</name>
    <dbReference type="NCBI Taxonomy" id="1008807"/>
    <lineage>
        <taxon>Eukaryota</taxon>
        <taxon>Discoba</taxon>
        <taxon>Heterolobosea</taxon>
        <taxon>Tetramitia</taxon>
        <taxon>Eutetramitia</taxon>
        <taxon>Acrasidae</taxon>
        <taxon>Acrasis</taxon>
    </lineage>
</organism>
<name>A0AAW2ZII0_9EUKA</name>
<dbReference type="EMBL" id="JAOPGA020001443">
    <property type="protein sequence ID" value="KAL0488489.1"/>
    <property type="molecule type" value="Genomic_DNA"/>
</dbReference>
<keyword evidence="3" id="KW-1185">Reference proteome</keyword>
<reference evidence="2 3" key="1">
    <citation type="submission" date="2024-03" db="EMBL/GenBank/DDBJ databases">
        <title>The Acrasis kona genome and developmental transcriptomes reveal deep origins of eukaryotic multicellular pathways.</title>
        <authorList>
            <person name="Sheikh S."/>
            <person name="Fu C.-J."/>
            <person name="Brown M.W."/>
            <person name="Baldauf S.L."/>
        </authorList>
    </citation>
    <scope>NUCLEOTIDE SEQUENCE [LARGE SCALE GENOMIC DNA]</scope>
    <source>
        <strain evidence="2 3">ATCC MYA-3509</strain>
    </source>
</reference>
<feature type="region of interest" description="Disordered" evidence="1">
    <location>
        <begin position="296"/>
        <end position="317"/>
    </location>
</feature>
<dbReference type="AlphaFoldDB" id="A0AAW2ZII0"/>
<dbReference type="Proteomes" id="UP001431209">
    <property type="component" value="Unassembled WGS sequence"/>
</dbReference>
<comment type="caution">
    <text evidence="2">The sequence shown here is derived from an EMBL/GenBank/DDBJ whole genome shotgun (WGS) entry which is preliminary data.</text>
</comment>